<dbReference type="Pfam" id="PF01098">
    <property type="entry name" value="FTSW_RODA_SPOVE"/>
    <property type="match status" value="1"/>
</dbReference>
<evidence type="ECO:0000256" key="7">
    <source>
        <dbReference type="ARBA" id="ARBA00022989"/>
    </source>
</evidence>
<dbReference type="GO" id="GO:0009252">
    <property type="term" value="P:peptidoglycan biosynthetic process"/>
    <property type="evidence" value="ECO:0007669"/>
    <property type="project" value="UniProtKB-KW"/>
</dbReference>
<evidence type="ECO:0000256" key="4">
    <source>
        <dbReference type="ARBA" id="ARBA00022692"/>
    </source>
</evidence>
<dbReference type="EMBL" id="PZJH01000001">
    <property type="protein sequence ID" value="RAK46354.1"/>
    <property type="molecule type" value="Genomic_DNA"/>
</dbReference>
<dbReference type="GO" id="GO:0008360">
    <property type="term" value="P:regulation of cell shape"/>
    <property type="evidence" value="ECO:0007669"/>
    <property type="project" value="UniProtKB-KW"/>
</dbReference>
<keyword evidence="3" id="KW-0808">Transferase</keyword>
<evidence type="ECO:0000256" key="11">
    <source>
        <dbReference type="ARBA" id="ARBA00038053"/>
    </source>
</evidence>
<evidence type="ECO:0000256" key="8">
    <source>
        <dbReference type="ARBA" id="ARBA00023136"/>
    </source>
</evidence>
<dbReference type="GO" id="GO:0005886">
    <property type="term" value="C:plasma membrane"/>
    <property type="evidence" value="ECO:0007669"/>
    <property type="project" value="TreeGrafter"/>
</dbReference>
<feature type="transmembrane region" description="Helical" evidence="17">
    <location>
        <begin position="289"/>
        <end position="315"/>
    </location>
</feature>
<comment type="caution">
    <text evidence="18">The sequence shown here is derived from an EMBL/GenBank/DDBJ whole genome shotgun (WGS) entry which is preliminary data.</text>
</comment>
<feature type="transmembrane region" description="Helical" evidence="17">
    <location>
        <begin position="158"/>
        <end position="176"/>
    </location>
</feature>
<keyword evidence="7 17" id="KW-1133">Transmembrane helix</keyword>
<evidence type="ECO:0000256" key="13">
    <source>
        <dbReference type="ARBA" id="ARBA00041418"/>
    </source>
</evidence>
<dbReference type="GO" id="GO:0008955">
    <property type="term" value="F:peptidoglycan glycosyltransferase activity"/>
    <property type="evidence" value="ECO:0007669"/>
    <property type="project" value="UniProtKB-EC"/>
</dbReference>
<reference evidence="18 19" key="1">
    <citation type="journal article" date="2018" name="Front. Microbiol.">
        <title>Description and Comparative Genomics of Macrococcus caseolyticus subsp. hominis subsp. nov., Macrococcus goetzii sp. nov., Macrococcus epidermidis sp. nov., and Macrococcus bohemicus sp. nov., Novel Macrococci From Human Clinical Material With Virulence Potential and Suspected Uptake of Foreign DNA by Natural Transformation.</title>
        <authorList>
            <person name="Maslanova I."/>
            <person name="Wertheimer Z."/>
            <person name="Sedlacek I."/>
            <person name="Svec P."/>
            <person name="Indrakova A."/>
            <person name="Kovarovic V."/>
            <person name="Schumann P."/>
            <person name="Sproer C."/>
            <person name="Kralova S."/>
            <person name="Sedo O."/>
            <person name="Kristofova L."/>
            <person name="Vrbovska V."/>
            <person name="Fuzik T."/>
            <person name="Petras P."/>
            <person name="Zdrahal Z."/>
            <person name="Ruzickova V."/>
            <person name="Doskar J."/>
            <person name="Pantucek R."/>
        </authorList>
    </citation>
    <scope>NUCLEOTIDE SEQUENCE [LARGE SCALE GENOMIC DNA]</scope>
    <source>
        <strain evidence="18 19">01/688</strain>
    </source>
</reference>
<organism evidence="18 19">
    <name type="scientific">Macrococcus epidermidis</name>
    <dbReference type="NCBI Taxonomy" id="1902580"/>
    <lineage>
        <taxon>Bacteria</taxon>
        <taxon>Bacillati</taxon>
        <taxon>Bacillota</taxon>
        <taxon>Bacilli</taxon>
        <taxon>Bacillales</taxon>
        <taxon>Staphylococcaceae</taxon>
        <taxon>Macrococcus</taxon>
    </lineage>
</organism>
<proteinExistence type="inferred from homology"/>
<keyword evidence="8 17" id="KW-0472">Membrane</keyword>
<sequence length="396" mass="43586">MKHIRNFIDYIKEYTKYVDFPLLLSYVALVLIGLVMIYSASMVAATRGTLTGGRPVNASYFYIRQLVTIILSFGIVFFMAYFMSIKIIKNKRVQQFSIITIMILLLFTRLFGVEVNGAKSWLPLGFMQLQTSELLKIVVIIYLAYIYDKKENLEKMSWDIIAPLVLVGICAGLVIIQNDFGSTMIILMIIGCIFLYSGIAFRAMMIMIGLVSGAVVLIMSGMFLITGKFLATHQQQRFEVLANPFKDEEGAGYHLSNSLMAIGNGGIFGKGLGNGVMKLGYLPEPHTDFIFAVISEELGLVGVIIIISLLFFIVYKGFMYAALADTVFYKLICVGVASYIGIQAFINLGGISGLIPLTGVPLPFLSYGGSSLLSLSIAIGLLLMAAKDVKKKSLEQ</sequence>
<feature type="transmembrane region" description="Helical" evidence="17">
    <location>
        <begin position="125"/>
        <end position="146"/>
    </location>
</feature>
<dbReference type="AlphaFoldDB" id="A0A327ZXV6"/>
<keyword evidence="18" id="KW-0132">Cell division</keyword>
<dbReference type="EC" id="2.4.99.28" evidence="14"/>
<comment type="function">
    <text evidence="16">Peptidoglycan polymerase that is essential for cell division.</text>
</comment>
<dbReference type="PANTHER" id="PTHR30474">
    <property type="entry name" value="CELL CYCLE PROTEIN"/>
    <property type="match status" value="1"/>
</dbReference>
<dbReference type="PANTHER" id="PTHR30474:SF2">
    <property type="entry name" value="PEPTIDOGLYCAN GLYCOSYLTRANSFERASE FTSW-RELATED"/>
    <property type="match status" value="1"/>
</dbReference>
<name>A0A327ZXV6_9STAP</name>
<feature type="transmembrane region" description="Helical" evidence="17">
    <location>
        <begin position="96"/>
        <end position="113"/>
    </location>
</feature>
<accession>A0A327ZXV6</accession>
<evidence type="ECO:0000256" key="3">
    <source>
        <dbReference type="ARBA" id="ARBA00022679"/>
    </source>
</evidence>
<evidence type="ECO:0000256" key="1">
    <source>
        <dbReference type="ARBA" id="ARBA00004141"/>
    </source>
</evidence>
<keyword evidence="6" id="KW-0573">Peptidoglycan synthesis</keyword>
<evidence type="ECO:0000313" key="19">
    <source>
        <dbReference type="Proteomes" id="UP000249808"/>
    </source>
</evidence>
<evidence type="ECO:0000256" key="15">
    <source>
        <dbReference type="ARBA" id="ARBA00049902"/>
    </source>
</evidence>
<evidence type="ECO:0000313" key="18">
    <source>
        <dbReference type="EMBL" id="RAK46354.1"/>
    </source>
</evidence>
<dbReference type="RefSeq" id="WP_111714488.1">
    <property type="nucleotide sequence ID" value="NZ_JBHSSR010000001.1"/>
</dbReference>
<evidence type="ECO:0000256" key="16">
    <source>
        <dbReference type="ARBA" id="ARBA00049966"/>
    </source>
</evidence>
<evidence type="ECO:0000256" key="9">
    <source>
        <dbReference type="ARBA" id="ARBA00032370"/>
    </source>
</evidence>
<evidence type="ECO:0000256" key="6">
    <source>
        <dbReference type="ARBA" id="ARBA00022984"/>
    </source>
</evidence>
<dbReference type="InterPro" id="IPR018365">
    <property type="entry name" value="Cell_cycle_FtsW-rel_CS"/>
</dbReference>
<evidence type="ECO:0000256" key="5">
    <source>
        <dbReference type="ARBA" id="ARBA00022960"/>
    </source>
</evidence>
<feature type="transmembrane region" description="Helical" evidence="17">
    <location>
        <begin position="327"/>
        <end position="346"/>
    </location>
</feature>
<dbReference type="Proteomes" id="UP000249808">
    <property type="component" value="Unassembled WGS sequence"/>
</dbReference>
<feature type="transmembrane region" description="Helical" evidence="17">
    <location>
        <begin position="366"/>
        <end position="386"/>
    </location>
</feature>
<keyword evidence="18" id="KW-0131">Cell cycle</keyword>
<keyword evidence="4 17" id="KW-0812">Transmembrane</keyword>
<keyword evidence="19" id="KW-1185">Reference proteome</keyword>
<comment type="subcellular location">
    <subcellularLocation>
        <location evidence="1">Membrane</location>
        <topology evidence="1">Multi-pass membrane protein</topology>
    </subcellularLocation>
</comment>
<evidence type="ECO:0000256" key="10">
    <source>
        <dbReference type="ARBA" id="ARBA00033270"/>
    </source>
</evidence>
<feature type="transmembrane region" description="Helical" evidence="17">
    <location>
        <begin position="182"/>
        <end position="201"/>
    </location>
</feature>
<feature type="transmembrane region" description="Helical" evidence="17">
    <location>
        <begin position="61"/>
        <end position="84"/>
    </location>
</feature>
<keyword evidence="5" id="KW-0133">Cell shape</keyword>
<comment type="similarity">
    <text evidence="11">Belongs to the SEDS family. FtsW subfamily.</text>
</comment>
<dbReference type="InterPro" id="IPR001182">
    <property type="entry name" value="FtsW/RodA"/>
</dbReference>
<comment type="catalytic activity">
    <reaction evidence="15">
        <text>[GlcNAc-(1-&gt;4)-Mur2Ac(oyl-L-Ala-gamma-D-Glu-L-Lys-D-Ala-D-Ala)](n)-di-trans,octa-cis-undecaprenyl diphosphate + beta-D-GlcNAc-(1-&gt;4)-Mur2Ac(oyl-L-Ala-gamma-D-Glu-L-Lys-D-Ala-D-Ala)-di-trans,octa-cis-undecaprenyl diphosphate = [GlcNAc-(1-&gt;4)-Mur2Ac(oyl-L-Ala-gamma-D-Glu-L-Lys-D-Ala-D-Ala)](n+1)-di-trans,octa-cis-undecaprenyl diphosphate + di-trans,octa-cis-undecaprenyl diphosphate + H(+)</text>
        <dbReference type="Rhea" id="RHEA:23708"/>
        <dbReference type="Rhea" id="RHEA-COMP:9602"/>
        <dbReference type="Rhea" id="RHEA-COMP:9603"/>
        <dbReference type="ChEBI" id="CHEBI:15378"/>
        <dbReference type="ChEBI" id="CHEBI:58405"/>
        <dbReference type="ChEBI" id="CHEBI:60033"/>
        <dbReference type="ChEBI" id="CHEBI:78435"/>
        <dbReference type="EC" id="2.4.99.28"/>
    </reaction>
</comment>
<evidence type="ECO:0000256" key="17">
    <source>
        <dbReference type="SAM" id="Phobius"/>
    </source>
</evidence>
<feature type="transmembrane region" description="Helical" evidence="17">
    <location>
        <begin position="20"/>
        <end position="41"/>
    </location>
</feature>
<protein>
    <recommendedName>
        <fullName evidence="12">Probable peptidoglycan glycosyltransferase FtsW</fullName>
        <ecNumber evidence="14">2.4.99.28</ecNumber>
    </recommendedName>
    <alternativeName>
        <fullName evidence="13">Cell division protein FtsW</fullName>
    </alternativeName>
    <alternativeName>
        <fullName evidence="10">Cell wall polymerase</fullName>
    </alternativeName>
    <alternativeName>
        <fullName evidence="9">Peptidoglycan polymerase</fullName>
    </alternativeName>
</protein>
<dbReference type="GO" id="GO:0051301">
    <property type="term" value="P:cell division"/>
    <property type="evidence" value="ECO:0007669"/>
    <property type="project" value="UniProtKB-KW"/>
</dbReference>
<dbReference type="PROSITE" id="PS00428">
    <property type="entry name" value="FTSW_RODA_SPOVE"/>
    <property type="match status" value="1"/>
</dbReference>
<keyword evidence="2" id="KW-0328">Glycosyltransferase</keyword>
<gene>
    <name evidence="18" type="ORF">BHU61_02570</name>
</gene>
<evidence type="ECO:0000256" key="12">
    <source>
        <dbReference type="ARBA" id="ARBA00041185"/>
    </source>
</evidence>
<dbReference type="GO" id="GO:0015648">
    <property type="term" value="F:lipid-linked peptidoglycan transporter activity"/>
    <property type="evidence" value="ECO:0007669"/>
    <property type="project" value="TreeGrafter"/>
</dbReference>
<dbReference type="GO" id="GO:0032153">
    <property type="term" value="C:cell division site"/>
    <property type="evidence" value="ECO:0007669"/>
    <property type="project" value="TreeGrafter"/>
</dbReference>
<feature type="transmembrane region" description="Helical" evidence="17">
    <location>
        <begin position="208"/>
        <end position="231"/>
    </location>
</feature>
<evidence type="ECO:0000256" key="2">
    <source>
        <dbReference type="ARBA" id="ARBA00022676"/>
    </source>
</evidence>
<evidence type="ECO:0000256" key="14">
    <source>
        <dbReference type="ARBA" id="ARBA00044770"/>
    </source>
</evidence>